<dbReference type="InterPro" id="IPR051340">
    <property type="entry name" value="Haloalkane_dehalogenase"/>
</dbReference>
<dbReference type="PANTHER" id="PTHR42977:SF3">
    <property type="entry name" value="AB HYDROLASE-1 DOMAIN-CONTAINING PROTEIN"/>
    <property type="match status" value="1"/>
</dbReference>
<keyword evidence="1 4" id="KW-0378">Hydrolase</keyword>
<proteinExistence type="predicted"/>
<reference evidence="4 6" key="2">
    <citation type="submission" date="2020-04" db="EMBL/GenBank/DDBJ databases">
        <authorList>
            <person name="Yao Y."/>
            <person name="He Z."/>
        </authorList>
    </citation>
    <scope>NUCLEOTIDE SEQUENCE [LARGE SCALE GENOMIC DNA]</scope>
    <source>
        <strain evidence="4 6">CY-1</strain>
    </source>
</reference>
<dbReference type="InterPro" id="IPR000073">
    <property type="entry name" value="AB_hydrolase_1"/>
</dbReference>
<gene>
    <name evidence="4" type="ORF">HGP31_10755</name>
    <name evidence="3" type="ORF">PSUM_28540</name>
</gene>
<dbReference type="Proteomes" id="UP000501367">
    <property type="component" value="Chromosome"/>
</dbReference>
<dbReference type="PRINTS" id="PR00111">
    <property type="entry name" value="ABHYDROLASE"/>
</dbReference>
<dbReference type="EMBL" id="NIWU01000009">
    <property type="protein sequence ID" value="OXR28026.1"/>
    <property type="molecule type" value="Genomic_DNA"/>
</dbReference>
<dbReference type="Pfam" id="PF00561">
    <property type="entry name" value="Abhydrolase_1"/>
    <property type="match status" value="2"/>
</dbReference>
<dbReference type="PANTHER" id="PTHR42977">
    <property type="entry name" value="HYDROLASE-RELATED"/>
    <property type="match status" value="1"/>
</dbReference>
<dbReference type="InterPro" id="IPR000639">
    <property type="entry name" value="Epox_hydrolase-like"/>
</dbReference>
<dbReference type="Gene3D" id="3.40.50.1820">
    <property type="entry name" value="alpha/beta hydrolase"/>
    <property type="match status" value="1"/>
</dbReference>
<feature type="domain" description="AB hydrolase-1" evidence="2">
    <location>
        <begin position="32"/>
        <end position="151"/>
    </location>
</feature>
<protein>
    <submittedName>
        <fullName evidence="4">Alpha/beta hydrolase</fullName>
    </submittedName>
</protein>
<evidence type="ECO:0000256" key="1">
    <source>
        <dbReference type="ARBA" id="ARBA00022801"/>
    </source>
</evidence>
<keyword evidence="5" id="KW-1185">Reference proteome</keyword>
<evidence type="ECO:0000313" key="3">
    <source>
        <dbReference type="EMBL" id="OXR28026.1"/>
    </source>
</evidence>
<evidence type="ECO:0000259" key="2">
    <source>
        <dbReference type="Pfam" id="PF00561"/>
    </source>
</evidence>
<evidence type="ECO:0000313" key="6">
    <source>
        <dbReference type="Proteomes" id="UP000501367"/>
    </source>
</evidence>
<dbReference type="GeneID" id="72194059"/>
<sequence length="297" mass="33393">MTTSRHTNVAYKFVEADGVKVFYREAGAVDAPVLLLLHGFPSSSHQFRELIPLLADKYRLIAPDLPGFGFTEVAAERHYVYTFDAIGETLRQFVDVLGLQRYAMYFFDYGAPAGLRLALAYPDRVSAIVSQNGNAYLEGLGDAWAPIRQYWADPSPANRQVIKDAILHLEGTRWQYVEGVSHPEVIAPEAYHLDALLLERPGNKDIQLDLFLDYQNNLELYPAFQQFFRDTQVPTLAIWGKGDPFFIPPGAEAYQRDNPNAVVELLDTGHFALETHVDHIARRIVEVVGNDINSNVA</sequence>
<evidence type="ECO:0000313" key="5">
    <source>
        <dbReference type="Proteomes" id="UP000215455"/>
    </source>
</evidence>
<accession>A0AAE6ZT20</accession>
<dbReference type="EMBL" id="CP051487">
    <property type="protein sequence ID" value="QJC78770.1"/>
    <property type="molecule type" value="Genomic_DNA"/>
</dbReference>
<dbReference type="AlphaFoldDB" id="A0AAE6ZT20"/>
<dbReference type="KEGG" id="pum:HGP31_10755"/>
<dbReference type="SUPFAM" id="SSF53474">
    <property type="entry name" value="alpha/beta-Hydrolases"/>
    <property type="match status" value="1"/>
</dbReference>
<dbReference type="RefSeq" id="WP_033044830.1">
    <property type="nucleotide sequence ID" value="NZ_CP044409.1"/>
</dbReference>
<dbReference type="FunFam" id="3.40.50.1820:FF:000173">
    <property type="entry name" value="Alpha/beta hydrolase"/>
    <property type="match status" value="1"/>
</dbReference>
<dbReference type="GO" id="GO:0004301">
    <property type="term" value="F:epoxide hydrolase activity"/>
    <property type="evidence" value="ECO:0007669"/>
    <property type="project" value="TreeGrafter"/>
</dbReference>
<dbReference type="InterPro" id="IPR029058">
    <property type="entry name" value="AB_hydrolase_fold"/>
</dbReference>
<dbReference type="Proteomes" id="UP000215455">
    <property type="component" value="Unassembled WGS sequence"/>
</dbReference>
<name>A0AAE6ZT20_9PSED</name>
<organism evidence="4 6">
    <name type="scientific">Pseudomonas umsongensis</name>
    <dbReference type="NCBI Taxonomy" id="198618"/>
    <lineage>
        <taxon>Bacteria</taxon>
        <taxon>Pseudomonadati</taxon>
        <taxon>Pseudomonadota</taxon>
        <taxon>Gammaproteobacteria</taxon>
        <taxon>Pseudomonadales</taxon>
        <taxon>Pseudomonadaceae</taxon>
        <taxon>Pseudomonas</taxon>
    </lineage>
</organism>
<reference evidence="3 5" key="1">
    <citation type="submission" date="2017-06" db="EMBL/GenBank/DDBJ databases">
        <authorList>
            <person name="Furmanczyk E.M."/>
        </authorList>
    </citation>
    <scope>NUCLEOTIDE SEQUENCE [LARGE SCALE GENOMIC DNA]</scope>
    <source>
        <strain evidence="3 5">DSM 16611</strain>
    </source>
</reference>
<feature type="domain" description="AB hydrolase-1" evidence="2">
    <location>
        <begin position="224"/>
        <end position="276"/>
    </location>
</feature>
<evidence type="ECO:0000313" key="4">
    <source>
        <dbReference type="EMBL" id="QJC78770.1"/>
    </source>
</evidence>
<dbReference type="PRINTS" id="PR00412">
    <property type="entry name" value="EPOXHYDRLASE"/>
</dbReference>